<dbReference type="EMBL" id="CP001804">
    <property type="protein sequence ID" value="ACY14479.1"/>
    <property type="molecule type" value="Genomic_DNA"/>
</dbReference>
<keyword evidence="1" id="KW-0732">Signal</keyword>
<sequence>MRRARAPWGVLLLAALLAAGVAVAGCKGEAAEAKSYTVRGEITALPEVASGQPLAGKLLIHHEAIPEFVDRQGSEVGMVSMTMPFELPASLPATATEGLVVGDIIEFRFEVRWSEATPGWITAIRELPADTELELSGL</sequence>
<dbReference type="OrthoDB" id="291652at2"/>
<evidence type="ECO:0008006" key="4">
    <source>
        <dbReference type="Google" id="ProtNLM"/>
    </source>
</evidence>
<dbReference type="Proteomes" id="UP000001880">
    <property type="component" value="Chromosome"/>
</dbReference>
<gene>
    <name evidence="2" type="ordered locus">Hoch_1932</name>
</gene>
<dbReference type="Gene3D" id="2.40.50.320">
    <property type="entry name" value="Copper binding periplasmic protein CusF"/>
    <property type="match status" value="1"/>
</dbReference>
<proteinExistence type="predicted"/>
<dbReference type="PROSITE" id="PS51257">
    <property type="entry name" value="PROKAR_LIPOPROTEIN"/>
    <property type="match status" value="1"/>
</dbReference>
<feature type="chain" id="PRO_5003011044" description="Copper-binding protein" evidence="1">
    <location>
        <begin position="25"/>
        <end position="138"/>
    </location>
</feature>
<dbReference type="eggNOG" id="ENOG5030WBT">
    <property type="taxonomic scope" value="Bacteria"/>
</dbReference>
<evidence type="ECO:0000313" key="3">
    <source>
        <dbReference type="Proteomes" id="UP000001880"/>
    </source>
</evidence>
<feature type="signal peptide" evidence="1">
    <location>
        <begin position="1"/>
        <end position="24"/>
    </location>
</feature>
<evidence type="ECO:0000256" key="1">
    <source>
        <dbReference type="SAM" id="SignalP"/>
    </source>
</evidence>
<name>D0LZ09_HALO1</name>
<evidence type="ECO:0000313" key="2">
    <source>
        <dbReference type="EMBL" id="ACY14479.1"/>
    </source>
</evidence>
<dbReference type="InterPro" id="IPR042230">
    <property type="entry name" value="CusF_sf"/>
</dbReference>
<reference evidence="2 3" key="1">
    <citation type="journal article" date="2010" name="Stand. Genomic Sci.">
        <title>Complete genome sequence of Haliangium ochraceum type strain (SMP-2).</title>
        <authorList>
            <consortium name="US DOE Joint Genome Institute (JGI-PGF)"/>
            <person name="Ivanova N."/>
            <person name="Daum C."/>
            <person name="Lang E."/>
            <person name="Abt B."/>
            <person name="Kopitz M."/>
            <person name="Saunders E."/>
            <person name="Lapidus A."/>
            <person name="Lucas S."/>
            <person name="Glavina Del Rio T."/>
            <person name="Nolan M."/>
            <person name="Tice H."/>
            <person name="Copeland A."/>
            <person name="Cheng J.F."/>
            <person name="Chen F."/>
            <person name="Bruce D."/>
            <person name="Goodwin L."/>
            <person name="Pitluck S."/>
            <person name="Mavromatis K."/>
            <person name="Pati A."/>
            <person name="Mikhailova N."/>
            <person name="Chen A."/>
            <person name="Palaniappan K."/>
            <person name="Land M."/>
            <person name="Hauser L."/>
            <person name="Chang Y.J."/>
            <person name="Jeffries C.D."/>
            <person name="Detter J.C."/>
            <person name="Brettin T."/>
            <person name="Rohde M."/>
            <person name="Goker M."/>
            <person name="Bristow J."/>
            <person name="Markowitz V."/>
            <person name="Eisen J.A."/>
            <person name="Hugenholtz P."/>
            <person name="Kyrpides N.C."/>
            <person name="Klenk H.P."/>
        </authorList>
    </citation>
    <scope>NUCLEOTIDE SEQUENCE [LARGE SCALE GENOMIC DNA]</scope>
    <source>
        <strain evidence="3">DSM 14365 / CIP 107738 / JCM 11303 / AJ 13395 / SMP-2</strain>
    </source>
</reference>
<dbReference type="STRING" id="502025.Hoch_1932"/>
<dbReference type="KEGG" id="hoh:Hoch_1932"/>
<protein>
    <recommendedName>
        <fullName evidence="4">Copper-binding protein</fullName>
    </recommendedName>
</protein>
<dbReference type="AlphaFoldDB" id="D0LZ09"/>
<organism evidence="2 3">
    <name type="scientific">Haliangium ochraceum (strain DSM 14365 / JCM 11303 / SMP-2)</name>
    <dbReference type="NCBI Taxonomy" id="502025"/>
    <lineage>
        <taxon>Bacteria</taxon>
        <taxon>Pseudomonadati</taxon>
        <taxon>Myxococcota</taxon>
        <taxon>Polyangia</taxon>
        <taxon>Haliangiales</taxon>
        <taxon>Kofleriaceae</taxon>
        <taxon>Haliangium</taxon>
    </lineage>
</organism>
<dbReference type="HOGENOM" id="CLU_1852397_0_0_7"/>
<dbReference type="RefSeq" id="WP_012827087.1">
    <property type="nucleotide sequence ID" value="NC_013440.1"/>
</dbReference>
<keyword evidence="3" id="KW-1185">Reference proteome</keyword>
<accession>D0LZ09</accession>